<reference evidence="1 2" key="1">
    <citation type="journal article" date="2015" name="Stand. Genomic Sci.">
        <title>The complete genome, structural proteome, comparative genomics and phylogenetic analysis of a broad host lytic bacteriophage ?D3 infecting pectinolytic Dickeya spp.</title>
        <authorList>
            <person name="Czajkowski R."/>
            <person name="Ozymko Z."/>
            <person name="Siwinska J."/>
            <person name="Ossowicki A."/>
            <person name="de Jager V."/>
            <person name="Narajczyk M."/>
            <person name="Lojkowska E."/>
        </authorList>
    </citation>
    <scope>NUCLEOTIDE SEQUENCE [LARGE SCALE GENOMIC DNA]</scope>
</reference>
<gene>
    <name evidence="1" type="ORF">HQ80_0134</name>
</gene>
<organism evidence="1 2">
    <name type="scientific">Dickeya phage phiD3</name>
    <dbReference type="NCBI Taxonomy" id="1542131"/>
    <lineage>
        <taxon>Viruses</taxon>
        <taxon>Duplodnaviria</taxon>
        <taxon>Heunggongvirae</taxon>
        <taxon>Uroviricota</taxon>
        <taxon>Caudoviricetes</taxon>
        <taxon>Pantevenvirales</taxon>
        <taxon>Ackermannviridae</taxon>
        <taxon>Aglimvirinae</taxon>
        <taxon>Limestonevirus</taxon>
        <taxon>Limestonevirus limestone</taxon>
    </lineage>
</organism>
<protein>
    <submittedName>
        <fullName evidence="1">Uncharacterized protein</fullName>
    </submittedName>
</protein>
<dbReference type="Proteomes" id="UP000224241">
    <property type="component" value="Segment"/>
</dbReference>
<dbReference type="Gene3D" id="3.40.960.10">
    <property type="entry name" value="VSR Endonuclease"/>
    <property type="match status" value="1"/>
</dbReference>
<dbReference type="InterPro" id="IPR011335">
    <property type="entry name" value="Restrct_endonuc-II-like"/>
</dbReference>
<name>A0A0N6YPL9_9CAUD</name>
<proteinExistence type="predicted"/>
<dbReference type="SUPFAM" id="SSF52980">
    <property type="entry name" value="Restriction endonuclease-like"/>
    <property type="match status" value="1"/>
</dbReference>
<dbReference type="EMBL" id="KM209228">
    <property type="protein sequence ID" value="AIM51295.1"/>
    <property type="molecule type" value="Genomic_DNA"/>
</dbReference>
<sequence length="491" mass="56480">MYQVICSICHEQFKAARKDKKFCSDSCKTFSSNTMKNLTPEFVADAMCLSDEDSYRQFFHKHMFTKNGKLDIQKCKSELLMKHIKVDLLLFANAHNTLQDLACKITAWLHNRNAKSCPVCSRETNFYINDKDYRTYCSEECYQVSMCKGGVGRKVIENSNISKYGSSSTLQLPGVREKTLITLQERYGVDNPMKNSAILKRALSNNGSVRHKKSSYEKEISQFLTSMGVVNTVSDYNVLSGKQLDIYCPGHKLAIEFNGLYWHSEVFKEKRYHLEKTEMCESQGIQLIHIWEDEWVEKQDVVRSLLKAKLGIKTPVSYARQHKVVWGNMSGVREFLDAHHIQGSVSSTHHLSLIDKAGVIQAVMLFTKRKDGLELVRFASNECHGAFGKLLSHFRREFVGIPIYSFGDRCVVSRLSNIYLSHGFTEEEVQKPDYKYHKPGTFMREHKFGFRKDSFARMGYDVEGKTESQLATEAGLVRIWNCGLIKYRLDR</sequence>
<evidence type="ECO:0000313" key="1">
    <source>
        <dbReference type="EMBL" id="AIM51295.1"/>
    </source>
</evidence>
<accession>A0A0N6YPL9</accession>
<dbReference type="CDD" id="cd22328">
    <property type="entry name" value="Hef-like"/>
    <property type="match status" value="1"/>
</dbReference>
<evidence type="ECO:0000313" key="2">
    <source>
        <dbReference type="Proteomes" id="UP000224241"/>
    </source>
</evidence>